<dbReference type="SMART" id="SM00449">
    <property type="entry name" value="SPRY"/>
    <property type="match status" value="1"/>
</dbReference>
<evidence type="ECO:0000259" key="6">
    <source>
        <dbReference type="PROSITE" id="PS50188"/>
    </source>
</evidence>
<keyword evidence="1" id="KW-0479">Metal-binding</keyword>
<keyword evidence="3" id="KW-0862">Zinc</keyword>
<dbReference type="SUPFAM" id="SSF49899">
    <property type="entry name" value="Concanavalin A-like lectins/glucanases"/>
    <property type="match status" value="1"/>
</dbReference>
<feature type="domain" description="RING-type" evidence="5">
    <location>
        <begin position="477"/>
        <end position="512"/>
    </location>
</feature>
<dbReference type="InterPro" id="IPR045129">
    <property type="entry name" value="RNF123/RKP/RSPRY1"/>
</dbReference>
<evidence type="ECO:0000256" key="3">
    <source>
        <dbReference type="ARBA" id="ARBA00022833"/>
    </source>
</evidence>
<dbReference type="GO" id="GO:0004842">
    <property type="term" value="F:ubiquitin-protein transferase activity"/>
    <property type="evidence" value="ECO:0007669"/>
    <property type="project" value="InterPro"/>
</dbReference>
<reference evidence="7" key="1">
    <citation type="submission" date="2015-09" db="EMBL/GenBank/DDBJ databases">
        <title>Scylla olivacea transcriptome.</title>
        <authorList>
            <person name="Ikhwanuddin M."/>
        </authorList>
    </citation>
    <scope>NUCLEOTIDE SEQUENCE</scope>
</reference>
<dbReference type="InterPro" id="IPR013083">
    <property type="entry name" value="Znf_RING/FYVE/PHD"/>
</dbReference>
<dbReference type="GO" id="GO:0008270">
    <property type="term" value="F:zinc ion binding"/>
    <property type="evidence" value="ECO:0007669"/>
    <property type="project" value="UniProtKB-KW"/>
</dbReference>
<dbReference type="EMBL" id="GDRN01080938">
    <property type="protein sequence ID" value="JAI62108.1"/>
    <property type="molecule type" value="Transcribed_RNA"/>
</dbReference>
<dbReference type="CDD" id="cd16566">
    <property type="entry name" value="RING-HC_RSPRY1"/>
    <property type="match status" value="1"/>
</dbReference>
<dbReference type="GO" id="GO:0005737">
    <property type="term" value="C:cytoplasm"/>
    <property type="evidence" value="ECO:0007669"/>
    <property type="project" value="TreeGrafter"/>
</dbReference>
<dbReference type="InterPro" id="IPR003877">
    <property type="entry name" value="SPRY_dom"/>
</dbReference>
<dbReference type="InterPro" id="IPR001841">
    <property type="entry name" value="Znf_RING"/>
</dbReference>
<dbReference type="SUPFAM" id="SSF57850">
    <property type="entry name" value="RING/U-box"/>
    <property type="match status" value="1"/>
</dbReference>
<organism evidence="7">
    <name type="scientific">Scylla olivacea</name>
    <name type="common">Orange mud crab</name>
    <name type="synonym">Cancer olivacea</name>
    <dbReference type="NCBI Taxonomy" id="85551"/>
    <lineage>
        <taxon>Eukaryota</taxon>
        <taxon>Metazoa</taxon>
        <taxon>Ecdysozoa</taxon>
        <taxon>Arthropoda</taxon>
        <taxon>Crustacea</taxon>
        <taxon>Multicrustacea</taxon>
        <taxon>Malacostraca</taxon>
        <taxon>Eumalacostraca</taxon>
        <taxon>Eucarida</taxon>
        <taxon>Decapoda</taxon>
        <taxon>Pleocyemata</taxon>
        <taxon>Brachyura</taxon>
        <taxon>Eubrachyura</taxon>
        <taxon>Portunoidea</taxon>
        <taxon>Portunidae</taxon>
        <taxon>Portuninae</taxon>
        <taxon>Scylla</taxon>
    </lineage>
</organism>
<dbReference type="InterPro" id="IPR043136">
    <property type="entry name" value="B30.2/SPRY_sf"/>
</dbReference>
<dbReference type="Pfam" id="PF00622">
    <property type="entry name" value="SPRY"/>
    <property type="match status" value="1"/>
</dbReference>
<dbReference type="PANTHER" id="PTHR13363:SF6">
    <property type="entry name" value="RING FINGER AND SPRY DOMAIN-CONTAINING PROTEIN 1"/>
    <property type="match status" value="1"/>
</dbReference>
<name>A0A0P4W5Y0_SCYOL</name>
<evidence type="ECO:0000313" key="7">
    <source>
        <dbReference type="EMBL" id="JAI62108.1"/>
    </source>
</evidence>
<dbReference type="InterPro" id="IPR016024">
    <property type="entry name" value="ARM-type_fold"/>
</dbReference>
<dbReference type="InterPro" id="IPR013320">
    <property type="entry name" value="ConA-like_dom_sf"/>
</dbReference>
<dbReference type="GO" id="GO:0051603">
    <property type="term" value="P:proteolysis involved in protein catabolic process"/>
    <property type="evidence" value="ECO:0007669"/>
    <property type="project" value="TreeGrafter"/>
</dbReference>
<dbReference type="AlphaFoldDB" id="A0A0P4W5Y0"/>
<evidence type="ECO:0008006" key="8">
    <source>
        <dbReference type="Google" id="ProtNLM"/>
    </source>
</evidence>
<dbReference type="SUPFAM" id="SSF48371">
    <property type="entry name" value="ARM repeat"/>
    <property type="match status" value="1"/>
</dbReference>
<dbReference type="InterPro" id="IPR001870">
    <property type="entry name" value="B30.2/SPRY"/>
</dbReference>
<dbReference type="PROSITE" id="PS50089">
    <property type="entry name" value="ZF_RING_2"/>
    <property type="match status" value="1"/>
</dbReference>
<evidence type="ECO:0000256" key="2">
    <source>
        <dbReference type="ARBA" id="ARBA00022771"/>
    </source>
</evidence>
<dbReference type="Pfam" id="PF13920">
    <property type="entry name" value="zf-C3HC4_3"/>
    <property type="match status" value="1"/>
</dbReference>
<evidence type="ECO:0000259" key="5">
    <source>
        <dbReference type="PROSITE" id="PS50089"/>
    </source>
</evidence>
<evidence type="ECO:0000256" key="4">
    <source>
        <dbReference type="PROSITE-ProRule" id="PRU00175"/>
    </source>
</evidence>
<feature type="domain" description="B30.2/SPRY" evidence="6">
    <location>
        <begin position="249"/>
        <end position="432"/>
    </location>
</feature>
<dbReference type="PROSITE" id="PS50188">
    <property type="entry name" value="B302_SPRY"/>
    <property type="match status" value="1"/>
</dbReference>
<evidence type="ECO:0000256" key="1">
    <source>
        <dbReference type="ARBA" id="ARBA00022723"/>
    </source>
</evidence>
<sequence length="532" mass="59561">MGACCCKNQPDSGADDDIIIDRREIEFISGTVTEDGLKSSALSNLTDKYVLDTLAVIRTLVDNDQDPPPSMLKLHSIADKEAGWLVVVRSMVQVIPLTDPLGPAVITLLLDDCPLPSKETVVHLCKFFDLSGESASESWKNPQLHRNICVVLGCIAERLAGPASIALLTNTTLEYLIAHLNEDNHPCVILFALIALEKFAQTSENKTSISKRLGHDPTNPLRTLEGWMSHSDYVHRQVGFCAQWCLDNLFICDGRPYSYENVDTQHLNAMLNSNDVSEYLKISPDGLQARCDASSFESVRCTFQVDEGVWYYEATIITAGVMQIGWATKDSKFLNHEGYGIGDDEVSVAYDGCRQLFWHSAQSQSHIHPSWKPGDILGSLLDLNNAQVIFYLNGDPLPPLTHVFSNAMRGFFAAASFMSFQQCEFNFGRKPFLHPPKDIPFQSFNDHAQLKDAEKIILPRHIRLQKLRAMSVEEGACTLCFDESATIVFLPCSHRGFCERCSLQLEICPMCRRHIKERQKVEEKLSVKEDVT</sequence>
<dbReference type="Gene3D" id="2.60.120.920">
    <property type="match status" value="1"/>
</dbReference>
<dbReference type="PANTHER" id="PTHR13363">
    <property type="entry name" value="RING FINGER AND SRY DOMAIN-CONTAINING"/>
    <property type="match status" value="1"/>
</dbReference>
<dbReference type="InterPro" id="IPR035774">
    <property type="entry name" value="SPRY_RSPRY1"/>
</dbReference>
<protein>
    <recommendedName>
        <fullName evidence="8">RING finger and SPRY domain-containing protein 1</fullName>
    </recommendedName>
</protein>
<keyword evidence="2 4" id="KW-0863">Zinc-finger</keyword>
<proteinExistence type="predicted"/>
<accession>A0A0P4W5Y0</accession>
<dbReference type="Gene3D" id="3.30.40.10">
    <property type="entry name" value="Zinc/RING finger domain, C3HC4 (zinc finger)"/>
    <property type="match status" value="1"/>
</dbReference>
<dbReference type="CDD" id="cd12883">
    <property type="entry name" value="SPRY_RING"/>
    <property type="match status" value="1"/>
</dbReference>
<dbReference type="SMART" id="SM00184">
    <property type="entry name" value="RING"/>
    <property type="match status" value="1"/>
</dbReference>